<keyword evidence="3" id="KW-1185">Reference proteome</keyword>
<evidence type="ECO:0000256" key="1">
    <source>
        <dbReference type="SAM" id="MobiDB-lite"/>
    </source>
</evidence>
<evidence type="ECO:0000313" key="2">
    <source>
        <dbReference type="EMBL" id="KAL2282356.1"/>
    </source>
</evidence>
<dbReference type="EMBL" id="JBAWTH010000050">
    <property type="protein sequence ID" value="KAL2282356.1"/>
    <property type="molecule type" value="Genomic_DNA"/>
</dbReference>
<protein>
    <submittedName>
        <fullName evidence="2">Uncharacterized protein</fullName>
    </submittedName>
</protein>
<comment type="caution">
    <text evidence="2">The sequence shown here is derived from an EMBL/GenBank/DDBJ whole genome shotgun (WGS) entry which is preliminary data.</text>
</comment>
<sequence length="396" mass="45367">MIAESARPTLASDQEAEARKLTVDDLSRQHRDVFTRALFNVSFTPASETTFAQIIDGAPLSQSVVNIRSGVYPSTHPIYDQHPELCPGVLDQARQRRSTFDPKDLEFNARLFHKYQAASIGSRAFKTCLIEMVAIAIHQIAVDLYKLDLDLGNHKDLATWVAPTSLKGFHKRYPTGQLPTLFMHKSYRDFEQYPNGVADIVGYWAEAQIFGGVVLFDRRKPSDLAPYEDPDAVFFHSNHKDATYRIWQLLDTQKKELLEFLLSDLDPDRNRGMPCPLPIFLDQKNLTRIDPEEPISETGVYRDIWERKPLGDDDADPRSHCCSFNTLDYTSREDYSRSRQRCWERRVAIDEKWEAEADAEIEEEARAAAAGQQQQQQEEEDGDGKLARPCKRKSLR</sequence>
<feature type="region of interest" description="Disordered" evidence="1">
    <location>
        <begin position="357"/>
        <end position="396"/>
    </location>
</feature>
<gene>
    <name evidence="2" type="ORF">FJTKL_10965</name>
</gene>
<name>A0ABR4EJ95_9PEZI</name>
<reference evidence="2 3" key="1">
    <citation type="submission" date="2024-03" db="EMBL/GenBank/DDBJ databases">
        <title>A high-quality draft genome sequence of Diaporthe vaccinii, a causative agent of upright dieback and viscid rot disease in cranberry plants.</title>
        <authorList>
            <person name="Sarrasin M."/>
            <person name="Lang B.F."/>
            <person name="Burger G."/>
        </authorList>
    </citation>
    <scope>NUCLEOTIDE SEQUENCE [LARGE SCALE GENOMIC DNA]</scope>
    <source>
        <strain evidence="2 3">IS7</strain>
    </source>
</reference>
<organism evidence="2 3">
    <name type="scientific">Diaporthe vaccinii</name>
    <dbReference type="NCBI Taxonomy" id="105482"/>
    <lineage>
        <taxon>Eukaryota</taxon>
        <taxon>Fungi</taxon>
        <taxon>Dikarya</taxon>
        <taxon>Ascomycota</taxon>
        <taxon>Pezizomycotina</taxon>
        <taxon>Sordariomycetes</taxon>
        <taxon>Sordariomycetidae</taxon>
        <taxon>Diaporthales</taxon>
        <taxon>Diaporthaceae</taxon>
        <taxon>Diaporthe</taxon>
        <taxon>Diaporthe eres species complex</taxon>
    </lineage>
</organism>
<accession>A0ABR4EJ95</accession>
<dbReference type="Proteomes" id="UP001600888">
    <property type="component" value="Unassembled WGS sequence"/>
</dbReference>
<feature type="compositionally biased region" description="Low complexity" evidence="1">
    <location>
        <begin position="367"/>
        <end position="376"/>
    </location>
</feature>
<evidence type="ECO:0000313" key="3">
    <source>
        <dbReference type="Proteomes" id="UP001600888"/>
    </source>
</evidence>
<proteinExistence type="predicted"/>